<dbReference type="InterPro" id="IPR013320">
    <property type="entry name" value="ConA-like_dom_sf"/>
</dbReference>
<dbReference type="GO" id="GO:0005886">
    <property type="term" value="C:plasma membrane"/>
    <property type="evidence" value="ECO:0000318"/>
    <property type="project" value="GO_Central"/>
</dbReference>
<evidence type="ECO:0000256" key="16">
    <source>
        <dbReference type="ARBA" id="ARBA00023170"/>
    </source>
</evidence>
<evidence type="ECO:0000256" key="10">
    <source>
        <dbReference type="ARBA" id="ARBA00022734"/>
    </source>
</evidence>
<evidence type="ECO:0000259" key="23">
    <source>
        <dbReference type="PROSITE" id="PS50011"/>
    </source>
</evidence>
<dbReference type="EC" id="2.7.11.1" evidence="4"/>
<dbReference type="PROSITE" id="PS50011">
    <property type="entry name" value="PROTEIN_KINASE_DOM"/>
    <property type="match status" value="2"/>
</dbReference>
<evidence type="ECO:0000256" key="17">
    <source>
        <dbReference type="ARBA" id="ARBA00023180"/>
    </source>
</evidence>
<dbReference type="SUPFAM" id="SSF49899">
    <property type="entry name" value="Concanavalin A-like lectins/glucanases"/>
    <property type="match status" value="2"/>
</dbReference>
<feature type="binding site" evidence="20">
    <location>
        <position position="1039"/>
    </location>
    <ligand>
        <name>ATP</name>
        <dbReference type="ChEBI" id="CHEBI:30616"/>
    </ligand>
</feature>
<dbReference type="InterPro" id="IPR001220">
    <property type="entry name" value="Legume_lectin_dom"/>
</dbReference>
<evidence type="ECO:0000256" key="15">
    <source>
        <dbReference type="ARBA" id="ARBA00023136"/>
    </source>
</evidence>
<dbReference type="PROSITE" id="PS00108">
    <property type="entry name" value="PROTEIN_KINASE_ST"/>
    <property type="match status" value="2"/>
</dbReference>
<evidence type="ECO:0000256" key="3">
    <source>
        <dbReference type="ARBA" id="ARBA00010217"/>
    </source>
</evidence>
<evidence type="ECO:0000256" key="9">
    <source>
        <dbReference type="ARBA" id="ARBA00022729"/>
    </source>
</evidence>
<comment type="similarity">
    <text evidence="3">In the C-terminal section; belongs to the protein kinase superfamily. Ser/Thr protein kinase family.</text>
</comment>
<sequence length="1329" mass="146163">MLPTFFLFLVTLDHLVAAMDETAFTFNGFSSANLSLDGMATVTPDGLLMLTNGTTALKGHAFHPTPLRFHGANEQHTVASFSTAFVFGIIGQYPDVSSQGMAFVVSASRNFTTALPGHFLGLVNAADNGNASNHLFAIELDTVLNAEFRDIDDNHVGVDVNSLTSVRAASAGYYDDQTGSFRNLSLISRKAMQVWVEYDGRAMELNVTMAPVEMPKPKKPLLSTVVNLSEVATDQAYVGFSSATGIIFSHHYVLGWSFRMNGEAPALNVSMLPALPRTAGNTRRKVLEVVLPIASVVFVVALATAIVVVAKRRAKFAELREDWEAGFGSHRFAYKDLFYATGGFKDKNLLGRGGFGRVYMGVLPKSKVQVAVKRVSHESRQGIKEFVAEIVSLGRLRHRSVVQLLGYCRRRGELLLVYDYMPNGSLDRYLHDQDKPALDWGQRFKIIKDVASGLLYLHEDWEKVVIHRDIKASNVLLDAEMNGRLGDFGLSRMYDHGTDPNTTHVVGTMGYLAPELGHRAKAAPPTDVFAFGVFLLEVTCGKPPVEEDAQGSQAVLVDWVLHHWRNGSIMEAADPRLGDDYAAREVQLVLKLGLHCSHPLASARPSMRRVVQCLDGDMVFSENEVMPMNFSFSMATLMKDQQLELDAMACELSSASSAGTMSSTLSISILLLFVLHKIERVSSANNEQFTYEGFTGANLTLDGAAAVTPSGLLALTNDKHTKGHAFFPAPLHFHRPVSGTTLQSFSATFVFAISSEHAQLSDHGLAFVLAPSSNLSDATGAQYLGLLNISNNGKPSNHILAVELDTVLSPEFHDIDSNHVGIDVNNLQSMESHTAGYYEDGTGKFLNLTLMSRKVMQLWVDYSGQAMELNVTLAPLDVEKPKDPLLSTAINLSEIVNTTAYVGFSSATGLSIAYHYILGWSFSLNGAAPVLNSSNLPELPRLPHQKRSLSETLVIVLPFATAGFIIALLIVVFMFMQRWLRYAELREDWEVEFGPHRFSYKDLFHATKGFVSKQLLGTGGFGRVYKGVLLESNLEIAVKMVSHDSKQGMKEFIAEIVSMGKLRHKNLVQLLGYCRRKGELLLVYDYMSNGSLDKHLYDQSRPVLSWNMRFHIIKGIASGLLYLHEDWEQVVVHRDIKASNVLLDSEMNGCLGDFGLAKMYSHGTNPRTTNVVGTMGYLSPELLRTGKASPGTDVFAFGMFLLEVTCGRRPLEHDQVVLLDWVLEHWNKGAILDTVDARLSDQYSAEEASLVLKLGLLCLQPMPNARPSMRQVLQYLDGTLTVPEMAMMNLDYGTLMFLQSEGFDSYAMLDASSFATTSIGPGSDLSGGR</sequence>
<dbReference type="GO" id="GO:0004675">
    <property type="term" value="F:transmembrane receptor protein serine/threonine kinase activity"/>
    <property type="evidence" value="ECO:0000318"/>
    <property type="project" value="GO_Central"/>
</dbReference>
<keyword evidence="16" id="KW-0675">Receptor</keyword>
<evidence type="ECO:0000256" key="2">
    <source>
        <dbReference type="ARBA" id="ARBA00008536"/>
    </source>
</evidence>
<accession>A0A1Z5SAB9</accession>
<dbReference type="GO" id="GO:0042742">
    <property type="term" value="P:defense response to bacterium"/>
    <property type="evidence" value="ECO:0000318"/>
    <property type="project" value="GO_Central"/>
</dbReference>
<keyword evidence="9 22" id="KW-0732">Signal</keyword>
<dbReference type="InParanoid" id="A0A1Z5SAB9"/>
<dbReference type="InterPro" id="IPR050528">
    <property type="entry name" value="L-type_Lectin-RKs"/>
</dbReference>
<dbReference type="EMBL" id="CM000760">
    <property type="protein sequence ID" value="OQU92890.1"/>
    <property type="molecule type" value="Genomic_DNA"/>
</dbReference>
<dbReference type="InterPro" id="IPR017441">
    <property type="entry name" value="Protein_kinase_ATP_BS"/>
</dbReference>
<evidence type="ECO:0000256" key="14">
    <source>
        <dbReference type="ARBA" id="ARBA00022989"/>
    </source>
</evidence>
<dbReference type="GO" id="GO:1901001">
    <property type="term" value="P:negative regulation of response to salt stress"/>
    <property type="evidence" value="ECO:0007669"/>
    <property type="project" value="UniProtKB-ARBA"/>
</dbReference>
<feature type="transmembrane region" description="Helical" evidence="21">
    <location>
        <begin position="952"/>
        <end position="976"/>
    </location>
</feature>
<keyword evidence="15 21" id="KW-0472">Membrane</keyword>
<dbReference type="InterPro" id="IPR008271">
    <property type="entry name" value="Ser/Thr_kinase_AS"/>
</dbReference>
<dbReference type="SUPFAM" id="SSF56112">
    <property type="entry name" value="Protein kinase-like (PK-like)"/>
    <property type="match status" value="2"/>
</dbReference>
<evidence type="ECO:0000256" key="8">
    <source>
        <dbReference type="ARBA" id="ARBA00022692"/>
    </source>
</evidence>
<dbReference type="InterPro" id="IPR000719">
    <property type="entry name" value="Prot_kinase_dom"/>
</dbReference>
<dbReference type="Gene3D" id="3.30.200.20">
    <property type="entry name" value="Phosphorylase Kinase, domain 1"/>
    <property type="match status" value="2"/>
</dbReference>
<feature type="signal peptide" evidence="22">
    <location>
        <begin position="1"/>
        <end position="18"/>
    </location>
</feature>
<feature type="transmembrane region" description="Helical" evidence="21">
    <location>
        <begin position="289"/>
        <end position="310"/>
    </location>
</feature>
<keyword evidence="14 21" id="KW-1133">Transmembrane helix</keyword>
<dbReference type="PANTHER" id="PTHR27007">
    <property type="match status" value="1"/>
</dbReference>
<dbReference type="Pfam" id="PF00069">
    <property type="entry name" value="Pkinase"/>
    <property type="match status" value="2"/>
</dbReference>
<comment type="similarity">
    <text evidence="2">In the N-terminal section; belongs to the leguminous lectin family.</text>
</comment>
<evidence type="ECO:0000256" key="6">
    <source>
        <dbReference type="ARBA" id="ARBA00022527"/>
    </source>
</evidence>
<reference evidence="24 25" key="1">
    <citation type="journal article" date="2009" name="Nature">
        <title>The Sorghum bicolor genome and the diversification of grasses.</title>
        <authorList>
            <person name="Paterson A.H."/>
            <person name="Bowers J.E."/>
            <person name="Bruggmann R."/>
            <person name="Dubchak I."/>
            <person name="Grimwood J."/>
            <person name="Gundlach H."/>
            <person name="Haberer G."/>
            <person name="Hellsten U."/>
            <person name="Mitros T."/>
            <person name="Poliakov A."/>
            <person name="Schmutz J."/>
            <person name="Spannagl M."/>
            <person name="Tang H."/>
            <person name="Wang X."/>
            <person name="Wicker T."/>
            <person name="Bharti A.K."/>
            <person name="Chapman J."/>
            <person name="Feltus F.A."/>
            <person name="Gowik U."/>
            <person name="Grigoriev I.V."/>
            <person name="Lyons E."/>
            <person name="Maher C.A."/>
            <person name="Martis M."/>
            <person name="Narechania A."/>
            <person name="Otillar R.P."/>
            <person name="Penning B.W."/>
            <person name="Salamov A.A."/>
            <person name="Wang Y."/>
            <person name="Zhang L."/>
            <person name="Carpita N.C."/>
            <person name="Freeling M."/>
            <person name="Gingle A.R."/>
            <person name="Hash C.T."/>
            <person name="Keller B."/>
            <person name="Klein P."/>
            <person name="Kresovich S."/>
            <person name="McCann M.C."/>
            <person name="Ming R."/>
            <person name="Peterson D.G."/>
            <person name="Mehboob-ur-Rahman"/>
            <person name="Ware D."/>
            <person name="Westhoff P."/>
            <person name="Mayer K.F."/>
            <person name="Messing J."/>
            <person name="Rokhsar D.S."/>
        </authorList>
    </citation>
    <scope>NUCLEOTIDE SEQUENCE [LARGE SCALE GENOMIC DNA]</scope>
    <source>
        <strain evidence="25">cv. BTx623</strain>
    </source>
</reference>
<comment type="catalytic activity">
    <reaction evidence="18">
        <text>L-threonyl-[protein] + ATP = O-phospho-L-threonyl-[protein] + ADP + H(+)</text>
        <dbReference type="Rhea" id="RHEA:46608"/>
        <dbReference type="Rhea" id="RHEA-COMP:11060"/>
        <dbReference type="Rhea" id="RHEA-COMP:11605"/>
        <dbReference type="ChEBI" id="CHEBI:15378"/>
        <dbReference type="ChEBI" id="CHEBI:30013"/>
        <dbReference type="ChEBI" id="CHEBI:30616"/>
        <dbReference type="ChEBI" id="CHEBI:61977"/>
        <dbReference type="ChEBI" id="CHEBI:456216"/>
        <dbReference type="EC" id="2.7.11.1"/>
    </reaction>
    <physiologicalReaction direction="left-to-right" evidence="18">
        <dbReference type="Rhea" id="RHEA:46609"/>
    </physiologicalReaction>
</comment>
<gene>
    <name evidence="24" type="ORF">SORBI_3001G431600</name>
</gene>
<evidence type="ECO:0000256" key="19">
    <source>
        <dbReference type="ARBA" id="ARBA00048977"/>
    </source>
</evidence>
<dbReference type="Proteomes" id="UP000000768">
    <property type="component" value="Chromosome 1"/>
</dbReference>
<dbReference type="FunFam" id="3.30.200.20:FF:000112">
    <property type="entry name" value="Lectin-domain containing receptor kinase A4.3"/>
    <property type="match status" value="2"/>
</dbReference>
<keyword evidence="13 20" id="KW-0067">ATP-binding</keyword>
<dbReference type="CDD" id="cd06899">
    <property type="entry name" value="lectin_legume_LecRK_Arcelin_ConA"/>
    <property type="match status" value="2"/>
</dbReference>
<dbReference type="InterPro" id="IPR019825">
    <property type="entry name" value="Lectin_legB_Mn/Ca_BS"/>
</dbReference>
<keyword evidence="6" id="KW-0723">Serine/threonine-protein kinase</keyword>
<evidence type="ECO:0000313" key="25">
    <source>
        <dbReference type="Proteomes" id="UP000000768"/>
    </source>
</evidence>
<keyword evidence="5" id="KW-1003">Cell membrane</keyword>
<dbReference type="Gene3D" id="1.10.510.10">
    <property type="entry name" value="Transferase(Phosphotransferase) domain 1"/>
    <property type="match status" value="2"/>
</dbReference>
<dbReference type="PROSITE" id="PS00107">
    <property type="entry name" value="PROTEIN_KINASE_ATP"/>
    <property type="match status" value="2"/>
</dbReference>
<evidence type="ECO:0000256" key="18">
    <source>
        <dbReference type="ARBA" id="ARBA00048659"/>
    </source>
</evidence>
<evidence type="ECO:0000256" key="13">
    <source>
        <dbReference type="ARBA" id="ARBA00022840"/>
    </source>
</evidence>
<evidence type="ECO:0000256" key="22">
    <source>
        <dbReference type="SAM" id="SignalP"/>
    </source>
</evidence>
<dbReference type="GO" id="GO:0005524">
    <property type="term" value="F:ATP binding"/>
    <property type="evidence" value="ECO:0007669"/>
    <property type="project" value="UniProtKB-UniRule"/>
</dbReference>
<feature type="binding site" evidence="20">
    <location>
        <position position="373"/>
    </location>
    <ligand>
        <name>ATP</name>
        <dbReference type="ChEBI" id="CHEBI:30616"/>
    </ligand>
</feature>
<keyword evidence="17" id="KW-0325">Glycoprotein</keyword>
<feature type="domain" description="Protein kinase" evidence="23">
    <location>
        <begin position="1010"/>
        <end position="1280"/>
    </location>
</feature>
<dbReference type="Gramene" id="OQU92890">
    <property type="protein sequence ID" value="OQU92890"/>
    <property type="gene ID" value="SORBI_3001G431600"/>
</dbReference>
<evidence type="ECO:0000256" key="11">
    <source>
        <dbReference type="ARBA" id="ARBA00022741"/>
    </source>
</evidence>
<keyword evidence="11 20" id="KW-0547">Nucleotide-binding</keyword>
<keyword evidence="12" id="KW-0418">Kinase</keyword>
<keyword evidence="8 21" id="KW-0812">Transmembrane</keyword>
<evidence type="ECO:0000256" key="12">
    <source>
        <dbReference type="ARBA" id="ARBA00022777"/>
    </source>
</evidence>
<dbReference type="PROSITE" id="PS00307">
    <property type="entry name" value="LECTIN_LEGUME_BETA"/>
    <property type="match status" value="1"/>
</dbReference>
<keyword evidence="7" id="KW-0808">Transferase</keyword>
<dbReference type="eggNOG" id="ENOG502QSJ4">
    <property type="taxonomic scope" value="Eukaryota"/>
</dbReference>
<name>A0A1Z5SAB9_SORBI</name>
<dbReference type="FunFam" id="1.10.510.10:FF:000517">
    <property type="entry name" value="Putative receptor kinase Lecrk"/>
    <property type="match status" value="2"/>
</dbReference>
<dbReference type="CDD" id="cd14066">
    <property type="entry name" value="STKc_IRAK"/>
    <property type="match status" value="1"/>
</dbReference>
<protein>
    <recommendedName>
        <fullName evidence="4">non-specific serine/threonine protein kinase</fullName>
        <ecNumber evidence="4">2.7.11.1</ecNumber>
    </recommendedName>
</protein>
<proteinExistence type="inferred from homology"/>
<dbReference type="Pfam" id="PF00139">
    <property type="entry name" value="Lectin_legB"/>
    <property type="match status" value="2"/>
</dbReference>
<comment type="subcellular location">
    <subcellularLocation>
        <location evidence="1">Cell membrane</location>
        <topology evidence="1">Single-pass type I membrane protein</topology>
    </subcellularLocation>
</comment>
<organism evidence="24 25">
    <name type="scientific">Sorghum bicolor</name>
    <name type="common">Sorghum</name>
    <name type="synonym">Sorghum vulgare</name>
    <dbReference type="NCBI Taxonomy" id="4558"/>
    <lineage>
        <taxon>Eukaryota</taxon>
        <taxon>Viridiplantae</taxon>
        <taxon>Streptophyta</taxon>
        <taxon>Embryophyta</taxon>
        <taxon>Tracheophyta</taxon>
        <taxon>Spermatophyta</taxon>
        <taxon>Magnoliopsida</taxon>
        <taxon>Liliopsida</taxon>
        <taxon>Poales</taxon>
        <taxon>Poaceae</taxon>
        <taxon>PACMAD clade</taxon>
        <taxon>Panicoideae</taxon>
        <taxon>Andropogonodae</taxon>
        <taxon>Andropogoneae</taxon>
        <taxon>Sorghinae</taxon>
        <taxon>Sorghum</taxon>
    </lineage>
</organism>
<dbReference type="GO" id="GO:0030246">
    <property type="term" value="F:carbohydrate binding"/>
    <property type="evidence" value="ECO:0007669"/>
    <property type="project" value="UniProtKB-KW"/>
</dbReference>
<evidence type="ECO:0000256" key="21">
    <source>
        <dbReference type="SAM" id="Phobius"/>
    </source>
</evidence>
<evidence type="ECO:0000256" key="20">
    <source>
        <dbReference type="PROSITE-ProRule" id="PRU10141"/>
    </source>
</evidence>
<evidence type="ECO:0000256" key="4">
    <source>
        <dbReference type="ARBA" id="ARBA00012513"/>
    </source>
</evidence>
<dbReference type="Gene3D" id="2.60.120.200">
    <property type="match status" value="2"/>
</dbReference>
<dbReference type="OMA" id="RVESYAM"/>
<keyword evidence="10" id="KW-0430">Lectin</keyword>
<evidence type="ECO:0000256" key="7">
    <source>
        <dbReference type="ARBA" id="ARBA00022679"/>
    </source>
</evidence>
<evidence type="ECO:0000256" key="1">
    <source>
        <dbReference type="ARBA" id="ARBA00004251"/>
    </source>
</evidence>
<comment type="catalytic activity">
    <reaction evidence="19">
        <text>L-seryl-[protein] + ATP = O-phospho-L-seryl-[protein] + ADP + H(+)</text>
        <dbReference type="Rhea" id="RHEA:17989"/>
        <dbReference type="Rhea" id="RHEA-COMP:9863"/>
        <dbReference type="Rhea" id="RHEA-COMP:11604"/>
        <dbReference type="ChEBI" id="CHEBI:15378"/>
        <dbReference type="ChEBI" id="CHEBI:29999"/>
        <dbReference type="ChEBI" id="CHEBI:30616"/>
        <dbReference type="ChEBI" id="CHEBI:83421"/>
        <dbReference type="ChEBI" id="CHEBI:456216"/>
        <dbReference type="EC" id="2.7.11.1"/>
    </reaction>
    <physiologicalReaction direction="left-to-right" evidence="19">
        <dbReference type="Rhea" id="RHEA:17990"/>
    </physiologicalReaction>
</comment>
<dbReference type="InterPro" id="IPR011009">
    <property type="entry name" value="Kinase-like_dom_sf"/>
</dbReference>
<reference evidence="25" key="2">
    <citation type="journal article" date="2018" name="Plant J.">
        <title>The Sorghum bicolor reference genome: improved assembly, gene annotations, a transcriptome atlas, and signatures of genome organization.</title>
        <authorList>
            <person name="McCormick R.F."/>
            <person name="Truong S.K."/>
            <person name="Sreedasyam A."/>
            <person name="Jenkins J."/>
            <person name="Shu S."/>
            <person name="Sims D."/>
            <person name="Kennedy M."/>
            <person name="Amirebrahimi M."/>
            <person name="Weers B.D."/>
            <person name="McKinley B."/>
            <person name="Mattison A."/>
            <person name="Morishige D.T."/>
            <person name="Grimwood J."/>
            <person name="Schmutz J."/>
            <person name="Mullet J.E."/>
        </authorList>
    </citation>
    <scope>NUCLEOTIDE SEQUENCE [LARGE SCALE GENOMIC DNA]</scope>
    <source>
        <strain evidence="25">cv. BTx623</strain>
    </source>
</reference>
<feature type="chain" id="PRO_5012961526" description="non-specific serine/threonine protein kinase" evidence="22">
    <location>
        <begin position="19"/>
        <end position="1329"/>
    </location>
</feature>
<dbReference type="SMART" id="SM00220">
    <property type="entry name" value="S_TKc"/>
    <property type="match status" value="2"/>
</dbReference>
<evidence type="ECO:0000256" key="5">
    <source>
        <dbReference type="ARBA" id="ARBA00022475"/>
    </source>
</evidence>
<dbReference type="FunFam" id="2.60.120.200:FF:000112">
    <property type="entry name" value="L-type lectin-domain containing receptor kinase V.9"/>
    <property type="match status" value="2"/>
</dbReference>
<keyword evidence="25" id="KW-1185">Reference proteome</keyword>
<evidence type="ECO:0000313" key="24">
    <source>
        <dbReference type="EMBL" id="OQU92890.1"/>
    </source>
</evidence>
<dbReference type="GO" id="GO:0002229">
    <property type="term" value="P:defense response to oomycetes"/>
    <property type="evidence" value="ECO:0000318"/>
    <property type="project" value="GO_Central"/>
</dbReference>
<feature type="domain" description="Protein kinase" evidence="23">
    <location>
        <begin position="344"/>
        <end position="620"/>
    </location>
</feature>